<dbReference type="EMBL" id="SOCP01000002">
    <property type="protein sequence ID" value="TDV56372.1"/>
    <property type="molecule type" value="Genomic_DNA"/>
</dbReference>
<comment type="caution">
    <text evidence="1">The sequence shown here is derived from an EMBL/GenBank/DDBJ whole genome shotgun (WGS) entry which is preliminary data.</text>
</comment>
<keyword evidence="2" id="KW-1185">Reference proteome</keyword>
<name>A0A4R7W1S8_9PSEU</name>
<gene>
    <name evidence="1" type="ORF">CLV71_102439</name>
</gene>
<accession>A0A4R7W1S8</accession>
<protein>
    <submittedName>
        <fullName evidence="1">Uncharacterized protein</fullName>
    </submittedName>
</protein>
<dbReference type="AlphaFoldDB" id="A0A4R7W1S8"/>
<evidence type="ECO:0000313" key="1">
    <source>
        <dbReference type="EMBL" id="TDV56372.1"/>
    </source>
</evidence>
<reference evidence="1 2" key="1">
    <citation type="submission" date="2019-03" db="EMBL/GenBank/DDBJ databases">
        <title>Genomic Encyclopedia of Archaeal and Bacterial Type Strains, Phase II (KMG-II): from individual species to whole genera.</title>
        <authorList>
            <person name="Goeker M."/>
        </authorList>
    </citation>
    <scope>NUCLEOTIDE SEQUENCE [LARGE SCALE GENOMIC DNA]</scope>
    <source>
        <strain evidence="1 2">DSM 45499</strain>
    </source>
</reference>
<dbReference type="Proteomes" id="UP000294927">
    <property type="component" value="Unassembled WGS sequence"/>
</dbReference>
<evidence type="ECO:0000313" key="2">
    <source>
        <dbReference type="Proteomes" id="UP000294927"/>
    </source>
</evidence>
<sequence length="66" mass="7130">MEVTALGLGDLAIQVLPHPIGQISDAEMRAVTDEAFDEVVFALTHSAQEVAEAYHESATPRSSYSR</sequence>
<organism evidence="1 2">
    <name type="scientific">Actinophytocola oryzae</name>
    <dbReference type="NCBI Taxonomy" id="502181"/>
    <lineage>
        <taxon>Bacteria</taxon>
        <taxon>Bacillati</taxon>
        <taxon>Actinomycetota</taxon>
        <taxon>Actinomycetes</taxon>
        <taxon>Pseudonocardiales</taxon>
        <taxon>Pseudonocardiaceae</taxon>
    </lineage>
</organism>
<proteinExistence type="predicted"/>